<protein>
    <submittedName>
        <fullName evidence="1">Uncharacterized protein</fullName>
    </submittedName>
</protein>
<comment type="caution">
    <text evidence="1">The sequence shown here is derived from an EMBL/GenBank/DDBJ whole genome shotgun (WGS) entry which is preliminary data.</text>
</comment>
<evidence type="ECO:0000313" key="1">
    <source>
        <dbReference type="EMBL" id="TXY92537.1"/>
    </source>
</evidence>
<dbReference type="EMBL" id="VSGZ01000034">
    <property type="protein sequence ID" value="TXY92537.1"/>
    <property type="molecule type" value="Genomic_DNA"/>
</dbReference>
<gene>
    <name evidence="1" type="ORF">FXE67_06925</name>
</gene>
<dbReference type="RefSeq" id="WP_000148748.1">
    <property type="nucleotide sequence ID" value="NZ_JAUPCV010000051.1"/>
</dbReference>
<evidence type="ECO:0000313" key="2">
    <source>
        <dbReference type="Proteomes" id="UP000323583"/>
    </source>
</evidence>
<dbReference type="Proteomes" id="UP000323583">
    <property type="component" value="Unassembled WGS sequence"/>
</dbReference>
<sequence>MTHHELLDKALYSSATIHQPHSLKAYLSAKNLYDHLGQPPNIWAQTSHLINQSELKVSCVYSDTVQSPKFSELRIERILRRGIYPAAYQAIVQWHENKGFNDIFSHYVSEASKTNEYLSHNVTILLALNCAYKELESPQIPAFLNRFTEFVTSTFSGYETKTTEIATLEVSEVLQSCLNQFGFFGHNLISLAWILRCKDSLSPAQYLSMLSNLYSQANTPPEDPSDEINLAVWELREKKMSYEAFIETVGSLVFDYSSNLHQITLADALCFLQKTFPANTSELRDVAEYQCRMLEK</sequence>
<reference evidence="1 2" key="1">
    <citation type="submission" date="2019-06" db="EMBL/GenBank/DDBJ databases">
        <title>Vibrio cholerae phylogeny based on whole-genome sequencing reveals genetic diversity and population strucutre.</title>
        <authorList>
            <person name="Zhiqiu Y."/>
            <person name="Bin L."/>
            <person name="Lingyan J."/>
        </authorList>
    </citation>
    <scope>NUCLEOTIDE SEQUENCE [LARGE SCALE GENOMIC DNA]</scope>
    <source>
        <strain evidence="1 2">N2768</strain>
    </source>
</reference>
<organism evidence="1 2">
    <name type="scientific">Vibrio cholerae</name>
    <dbReference type="NCBI Taxonomy" id="666"/>
    <lineage>
        <taxon>Bacteria</taxon>
        <taxon>Pseudomonadati</taxon>
        <taxon>Pseudomonadota</taxon>
        <taxon>Gammaproteobacteria</taxon>
        <taxon>Vibrionales</taxon>
        <taxon>Vibrionaceae</taxon>
        <taxon>Vibrio</taxon>
    </lineage>
</organism>
<dbReference type="AlphaFoldDB" id="A0A5C9T1B7"/>
<accession>A0A5C9T1B7</accession>
<proteinExistence type="predicted"/>
<name>A0A5C9T1B7_VIBCL</name>